<evidence type="ECO:0008006" key="3">
    <source>
        <dbReference type="Google" id="ProtNLM"/>
    </source>
</evidence>
<reference evidence="1" key="2">
    <citation type="submission" date="2025-05" db="UniProtKB">
        <authorList>
            <consortium name="Ensembl"/>
        </authorList>
    </citation>
    <scope>IDENTIFICATION</scope>
    <source>
        <strain evidence="1">Thoroughbred</strain>
    </source>
</reference>
<accession>A0A9L0TDP3</accession>
<dbReference type="AlphaFoldDB" id="A0A9L0TDP3"/>
<sequence>MKSIIQEELCTSMFIAALFTIAKSQKQPKCPSMEEWIKKMWYIYIYTHIHIHTYNGILLSHKKDKIMPFVTTWMDIEGVMLSKISQTKKNTILFHSWGR</sequence>
<dbReference type="Proteomes" id="UP000002281">
    <property type="component" value="Chromosome 10"/>
</dbReference>
<protein>
    <recommendedName>
        <fullName evidence="3">DUF1725 domain-containing protein</fullName>
    </recommendedName>
</protein>
<reference evidence="1 2" key="1">
    <citation type="journal article" date="2009" name="Science">
        <title>Genome sequence, comparative analysis, and population genetics of the domestic horse.</title>
        <authorList>
            <consortium name="Broad Institute Genome Sequencing Platform"/>
            <consortium name="Broad Institute Whole Genome Assembly Team"/>
            <person name="Wade C.M."/>
            <person name="Giulotto E."/>
            <person name="Sigurdsson S."/>
            <person name="Zoli M."/>
            <person name="Gnerre S."/>
            <person name="Imsland F."/>
            <person name="Lear T.L."/>
            <person name="Adelson D.L."/>
            <person name="Bailey E."/>
            <person name="Bellone R.R."/>
            <person name="Bloecker H."/>
            <person name="Distl O."/>
            <person name="Edgar R.C."/>
            <person name="Garber M."/>
            <person name="Leeb T."/>
            <person name="Mauceli E."/>
            <person name="MacLeod J.N."/>
            <person name="Penedo M.C.T."/>
            <person name="Raison J.M."/>
            <person name="Sharpe T."/>
            <person name="Vogel J."/>
            <person name="Andersson L."/>
            <person name="Antczak D.F."/>
            <person name="Biagi T."/>
            <person name="Binns M.M."/>
            <person name="Chowdhary B.P."/>
            <person name="Coleman S.J."/>
            <person name="Della Valle G."/>
            <person name="Fryc S."/>
            <person name="Guerin G."/>
            <person name="Hasegawa T."/>
            <person name="Hill E.W."/>
            <person name="Jurka J."/>
            <person name="Kiialainen A."/>
            <person name="Lindgren G."/>
            <person name="Liu J."/>
            <person name="Magnani E."/>
            <person name="Mickelson J.R."/>
            <person name="Murray J."/>
            <person name="Nergadze S.G."/>
            <person name="Onofrio R."/>
            <person name="Pedroni S."/>
            <person name="Piras M.F."/>
            <person name="Raudsepp T."/>
            <person name="Rocchi M."/>
            <person name="Roeed K.H."/>
            <person name="Ryder O.A."/>
            <person name="Searle S."/>
            <person name="Skow L."/>
            <person name="Swinburne J.E."/>
            <person name="Syvaenen A.C."/>
            <person name="Tozaki T."/>
            <person name="Valberg S.J."/>
            <person name="Vaudin M."/>
            <person name="White J.R."/>
            <person name="Zody M.C."/>
            <person name="Lander E.S."/>
            <person name="Lindblad-Toh K."/>
        </authorList>
    </citation>
    <scope>NUCLEOTIDE SEQUENCE [LARGE SCALE GENOMIC DNA]</scope>
    <source>
        <strain evidence="1 2">Thoroughbred</strain>
    </source>
</reference>
<evidence type="ECO:0000313" key="1">
    <source>
        <dbReference type="Ensembl" id="ENSECAP00000085217.1"/>
    </source>
</evidence>
<keyword evidence="2" id="KW-1185">Reference proteome</keyword>
<name>A0A9L0TDP3_HORSE</name>
<evidence type="ECO:0000313" key="2">
    <source>
        <dbReference type="Proteomes" id="UP000002281"/>
    </source>
</evidence>
<dbReference type="Ensembl" id="ENSECAT00000104812.1">
    <property type="protein sequence ID" value="ENSECAP00000074189.1"/>
    <property type="gene ID" value="ENSECAG00000050209.1"/>
</dbReference>
<organism evidence="1 2">
    <name type="scientific">Equus caballus</name>
    <name type="common">Horse</name>
    <dbReference type="NCBI Taxonomy" id="9796"/>
    <lineage>
        <taxon>Eukaryota</taxon>
        <taxon>Metazoa</taxon>
        <taxon>Chordata</taxon>
        <taxon>Craniata</taxon>
        <taxon>Vertebrata</taxon>
        <taxon>Euteleostomi</taxon>
        <taxon>Mammalia</taxon>
        <taxon>Eutheria</taxon>
        <taxon>Laurasiatheria</taxon>
        <taxon>Perissodactyla</taxon>
        <taxon>Equidae</taxon>
        <taxon>Equus</taxon>
    </lineage>
</organism>
<dbReference type="Ensembl" id="ENSECAT00000115084.1">
    <property type="protein sequence ID" value="ENSECAP00000085217.1"/>
    <property type="gene ID" value="ENSECAG00000050209.1"/>
</dbReference>
<dbReference type="GeneTree" id="ENSGT01150000286925"/>
<proteinExistence type="predicted"/>